<evidence type="ECO:0000313" key="5">
    <source>
        <dbReference type="EMBL" id="KAF7931102.1"/>
    </source>
</evidence>
<evidence type="ECO:0000256" key="3">
    <source>
        <dbReference type="SAM" id="MobiDB-lite"/>
    </source>
</evidence>
<feature type="compositionally biased region" description="Pro residues" evidence="3">
    <location>
        <begin position="436"/>
        <end position="447"/>
    </location>
</feature>
<dbReference type="GO" id="GO:0016020">
    <property type="term" value="C:membrane"/>
    <property type="evidence" value="ECO:0007669"/>
    <property type="project" value="GOC"/>
</dbReference>
<evidence type="ECO:0000313" key="6">
    <source>
        <dbReference type="Proteomes" id="UP000710849"/>
    </source>
</evidence>
<dbReference type="GeneID" id="62152899"/>
<evidence type="ECO:0000256" key="1">
    <source>
        <dbReference type="ARBA" id="ARBA00009003"/>
    </source>
</evidence>
<comment type="caution">
    <text evidence="5">The sequence shown here is derived from an EMBL/GenBank/DDBJ whole genome shotgun (WGS) entry which is preliminary data.</text>
</comment>
<dbReference type="PANTHER" id="PTHR32385:SF15">
    <property type="entry name" value="INOSITOL PHOSPHOCERAMIDE MANNOSYLTRANSFERASE 1"/>
    <property type="match status" value="1"/>
</dbReference>
<dbReference type="InterPro" id="IPR051706">
    <property type="entry name" value="Glycosyltransferase_domain"/>
</dbReference>
<evidence type="ECO:0008006" key="7">
    <source>
        <dbReference type="Google" id="ProtNLM"/>
    </source>
</evidence>
<keyword evidence="4" id="KW-0812">Transmembrane</keyword>
<dbReference type="Proteomes" id="UP000710849">
    <property type="component" value="Unassembled WGS sequence"/>
</dbReference>
<gene>
    <name evidence="5" type="ORF">EAE97_009311</name>
</gene>
<dbReference type="GO" id="GO:0000030">
    <property type="term" value="F:mannosyltransferase activity"/>
    <property type="evidence" value="ECO:0007669"/>
    <property type="project" value="TreeGrafter"/>
</dbReference>
<dbReference type="PANTHER" id="PTHR32385">
    <property type="entry name" value="MANNOSYL PHOSPHORYLINOSITOL CERAMIDE SYNTHASE"/>
    <property type="match status" value="1"/>
</dbReference>
<protein>
    <recommendedName>
        <fullName evidence="7">Glycosyltransferase family 32 protein</fullName>
    </recommendedName>
</protein>
<proteinExistence type="inferred from homology"/>
<reference evidence="5 6" key="1">
    <citation type="journal article" date="2020" name="Genome Biol. Evol.">
        <title>Comparative genomics of Sclerotiniaceae.</title>
        <authorList>
            <person name="Valero Jimenez C.A."/>
            <person name="Steentjes M."/>
            <person name="Scholten O.E."/>
            <person name="Van Kan J.A.L."/>
        </authorList>
    </citation>
    <scope>NUCLEOTIDE SEQUENCE [LARGE SCALE GENOMIC DNA]</scope>
    <source>
        <strain evidence="5 6">MUCL 94</strain>
    </source>
</reference>
<dbReference type="InterPro" id="IPR007577">
    <property type="entry name" value="GlycoTrfase_DXD_sugar-bd_CS"/>
</dbReference>
<keyword evidence="6" id="KW-1185">Reference proteome</keyword>
<comment type="similarity">
    <text evidence="1">Belongs to the glycosyltransferase 32 family.</text>
</comment>
<keyword evidence="2" id="KW-0808">Transferase</keyword>
<feature type="region of interest" description="Disordered" evidence="3">
    <location>
        <begin position="436"/>
        <end position="455"/>
    </location>
</feature>
<evidence type="ECO:0000256" key="4">
    <source>
        <dbReference type="SAM" id="Phobius"/>
    </source>
</evidence>
<dbReference type="AlphaFoldDB" id="A0A9P5LMX2"/>
<accession>A0A9P5LMX2</accession>
<keyword evidence="4" id="KW-1133">Transmembrane helix</keyword>
<organism evidence="5 6">
    <name type="scientific">Botrytis byssoidea</name>
    <dbReference type="NCBI Taxonomy" id="139641"/>
    <lineage>
        <taxon>Eukaryota</taxon>
        <taxon>Fungi</taxon>
        <taxon>Dikarya</taxon>
        <taxon>Ascomycota</taxon>
        <taxon>Pezizomycotina</taxon>
        <taxon>Leotiomycetes</taxon>
        <taxon>Helotiales</taxon>
        <taxon>Sclerotiniaceae</taxon>
        <taxon>Botrytis</taxon>
    </lineage>
</organism>
<dbReference type="GO" id="GO:0051999">
    <property type="term" value="P:mannosyl-inositol phosphorylceramide biosynthetic process"/>
    <property type="evidence" value="ECO:0007669"/>
    <property type="project" value="TreeGrafter"/>
</dbReference>
<feature type="transmembrane region" description="Helical" evidence="4">
    <location>
        <begin position="461"/>
        <end position="480"/>
    </location>
</feature>
<feature type="region of interest" description="Disordered" evidence="3">
    <location>
        <begin position="130"/>
        <end position="150"/>
    </location>
</feature>
<dbReference type="Gene3D" id="3.90.550.20">
    <property type="match status" value="1"/>
</dbReference>
<sequence>MISLHYHRMLLFFFLLFLSLILLLHFTYLHSLNFNLSLNPLSITNSNAPSRKQKYITQEGKPINQQTIIQLRAKINQGKYPALKKLLEDDVLGVGGQNGEKSEKASGGEKIIHQLWHNLEGGFARRVERRGNGNVGVQKGGGSYGDGKGKGKIHIAEDKEGWEVFGGDGEIPREWEERREYCRGINEQSGWKYILWTSRKSVAFIKTHYPPFLKTYISYSSNSQRVEAMKYLLLYKYGGIVLDMDPICLRALDPFLMLGLFVIVEPLSLSSSKNKNEDKEGDEKLKGTILSRIMGAPRNHGFVVELIDVLMGHSAPGVEGTRERERDREIGGLILTEKLKKGEKLMMCKRDIFGEVWDAYHRRIEEGVLNVGVSFGANTSTSMDDKRGNSGREEMGLVGSVGWRVSVLRKGEGVGRGFFGELLDFACLASRVVNSPHPPNVKPPSPSKPQSKTSHTSSTHFLLPLLILISLSLLITIIFYSHYRSRTCKQPLLSRASSRYERGRKRERVLRSAGLGGGNGEFLFNGYGGGGYK</sequence>
<dbReference type="SUPFAM" id="SSF53448">
    <property type="entry name" value="Nucleotide-diphospho-sugar transferases"/>
    <property type="match status" value="1"/>
</dbReference>
<dbReference type="InterPro" id="IPR029044">
    <property type="entry name" value="Nucleotide-diphossugar_trans"/>
</dbReference>
<dbReference type="EMBL" id="RCSW01000021">
    <property type="protein sequence ID" value="KAF7931102.1"/>
    <property type="molecule type" value="Genomic_DNA"/>
</dbReference>
<dbReference type="Pfam" id="PF04488">
    <property type="entry name" value="Gly_transf_sug"/>
    <property type="match status" value="1"/>
</dbReference>
<name>A0A9P5LMX2_9HELO</name>
<evidence type="ECO:0000256" key="2">
    <source>
        <dbReference type="ARBA" id="ARBA00022679"/>
    </source>
</evidence>
<keyword evidence="4" id="KW-0472">Membrane</keyword>
<dbReference type="RefSeq" id="XP_038729382.1">
    <property type="nucleotide sequence ID" value="XM_038879826.1"/>
</dbReference>